<dbReference type="KEGG" id="cpyr:CYJ47_11240"/>
<accession>A0AAF1BS25</accession>
<reference evidence="1" key="1">
    <citation type="submission" date="2017-12" db="EMBL/GenBank/DDBJ databases">
        <authorList>
            <person name="Thomas-White K."/>
            <person name="Wolfe A.J."/>
        </authorList>
    </citation>
    <scope>NUCLEOTIDE SEQUENCE</scope>
    <source>
        <strain evidence="1">UMB0763</strain>
    </source>
</reference>
<gene>
    <name evidence="1" type="ORF">CYJ47_11240</name>
</gene>
<protein>
    <submittedName>
        <fullName evidence="1">Uncharacterized protein</fullName>
    </submittedName>
</protein>
<dbReference type="EMBL" id="CP136958">
    <property type="protein sequence ID" value="WOT01819.1"/>
    <property type="molecule type" value="Genomic_DNA"/>
</dbReference>
<evidence type="ECO:0000313" key="1">
    <source>
        <dbReference type="EMBL" id="WOT01819.1"/>
    </source>
</evidence>
<proteinExistence type="predicted"/>
<name>A0AAF1BS25_9CORY</name>
<reference evidence="1" key="2">
    <citation type="submission" date="2023-10" db="EMBL/GenBank/DDBJ databases">
        <authorList>
            <person name="Choi B."/>
        </authorList>
    </citation>
    <scope>NUCLEOTIDE SEQUENCE</scope>
    <source>
        <strain evidence="1">UMB0763</strain>
    </source>
</reference>
<dbReference type="RefSeq" id="WP_016459104.1">
    <property type="nucleotide sequence ID" value="NZ_CAMYCO010000051.1"/>
</dbReference>
<dbReference type="AlphaFoldDB" id="A0AAF1BS25"/>
<evidence type="ECO:0000313" key="2">
    <source>
        <dbReference type="Proteomes" id="UP000234560"/>
    </source>
</evidence>
<sequence>MLLASDHLVAEVARVHRLKPRQTNAESVARGAVLISTLAGVDAEVAASAASLLLDPPLAAFVRQPLHIVAKLDVTLGGSGVPSAPDGLVTLAGVVAHDPPTGAGADALGLTYGALDHGLAVGLIVSRLVAMVSGLDPKGLCVPEVYYNRHRGRFITALEAYPADPQPLYQLYEEAMFAGACEAAGIARQ</sequence>
<organism evidence="1 2">
    <name type="scientific">Corynebacterium pyruviciproducens</name>
    <dbReference type="NCBI Taxonomy" id="598660"/>
    <lineage>
        <taxon>Bacteria</taxon>
        <taxon>Bacillati</taxon>
        <taxon>Actinomycetota</taxon>
        <taxon>Actinomycetes</taxon>
        <taxon>Mycobacteriales</taxon>
        <taxon>Corynebacteriaceae</taxon>
        <taxon>Corynebacterium</taxon>
    </lineage>
</organism>
<dbReference type="Proteomes" id="UP000234560">
    <property type="component" value="Chromosome"/>
</dbReference>